<organism evidence="1 2">
    <name type="scientific">Xenoophorus captivus</name>
    <dbReference type="NCBI Taxonomy" id="1517983"/>
    <lineage>
        <taxon>Eukaryota</taxon>
        <taxon>Metazoa</taxon>
        <taxon>Chordata</taxon>
        <taxon>Craniata</taxon>
        <taxon>Vertebrata</taxon>
        <taxon>Euteleostomi</taxon>
        <taxon>Actinopterygii</taxon>
        <taxon>Neopterygii</taxon>
        <taxon>Teleostei</taxon>
        <taxon>Neoteleostei</taxon>
        <taxon>Acanthomorphata</taxon>
        <taxon>Ovalentaria</taxon>
        <taxon>Atherinomorphae</taxon>
        <taxon>Cyprinodontiformes</taxon>
        <taxon>Goodeidae</taxon>
        <taxon>Xenoophorus</taxon>
    </lineage>
</organism>
<evidence type="ECO:0000313" key="2">
    <source>
        <dbReference type="Proteomes" id="UP001434883"/>
    </source>
</evidence>
<protein>
    <submittedName>
        <fullName evidence="1">Uncharacterized protein</fullName>
    </submittedName>
</protein>
<sequence length="120" mass="13425">MNRLEEITINQYLSECAGHSKDHLEQVDGQNTKSCGVGHYLLHPKKVGNDQNRKKMQLVTGKNDLHLQENIPIYTQIKSSNHYYQMTYACETVTLALCSFGCGKVACGGFVCQEILVGDM</sequence>
<dbReference type="Proteomes" id="UP001434883">
    <property type="component" value="Unassembled WGS sequence"/>
</dbReference>
<reference evidence="1 2" key="1">
    <citation type="submission" date="2021-06" db="EMBL/GenBank/DDBJ databases">
        <authorList>
            <person name="Palmer J.M."/>
        </authorList>
    </citation>
    <scope>NUCLEOTIDE SEQUENCE [LARGE SCALE GENOMIC DNA]</scope>
    <source>
        <strain evidence="1 2">XC_2019</strain>
        <tissue evidence="1">Muscle</tissue>
    </source>
</reference>
<evidence type="ECO:0000313" key="1">
    <source>
        <dbReference type="EMBL" id="MEQ2209449.1"/>
    </source>
</evidence>
<gene>
    <name evidence="1" type="ORF">XENOCAPTIV_030266</name>
</gene>
<name>A0ABV0RML6_9TELE</name>
<proteinExistence type="predicted"/>
<comment type="caution">
    <text evidence="1">The sequence shown here is derived from an EMBL/GenBank/DDBJ whole genome shotgun (WGS) entry which is preliminary data.</text>
</comment>
<dbReference type="EMBL" id="JAHRIN010051338">
    <property type="protein sequence ID" value="MEQ2209449.1"/>
    <property type="molecule type" value="Genomic_DNA"/>
</dbReference>
<accession>A0ABV0RML6</accession>
<keyword evidence="2" id="KW-1185">Reference proteome</keyword>